<proteinExistence type="predicted"/>
<accession>A0AC61RY98</accession>
<comment type="caution">
    <text evidence="1">The sequence shown here is derived from an EMBL/GenBank/DDBJ whole genome shotgun (WGS) entry which is preliminary data.</text>
</comment>
<gene>
    <name evidence="1" type="ORF">E5329_06865</name>
</gene>
<dbReference type="Proteomes" id="UP000304953">
    <property type="component" value="Unassembled WGS sequence"/>
</dbReference>
<keyword evidence="2" id="KW-1185">Reference proteome</keyword>
<organism evidence="1 2">
    <name type="scientific">Petralouisia muris</name>
    <dbReference type="NCBI Taxonomy" id="3032872"/>
    <lineage>
        <taxon>Bacteria</taxon>
        <taxon>Bacillati</taxon>
        <taxon>Bacillota</taxon>
        <taxon>Clostridia</taxon>
        <taxon>Lachnospirales</taxon>
        <taxon>Lachnospiraceae</taxon>
        <taxon>Petralouisia</taxon>
    </lineage>
</organism>
<evidence type="ECO:0000313" key="1">
    <source>
        <dbReference type="EMBL" id="TGY96939.1"/>
    </source>
</evidence>
<evidence type="ECO:0000313" key="2">
    <source>
        <dbReference type="Proteomes" id="UP000304953"/>
    </source>
</evidence>
<reference evidence="1" key="1">
    <citation type="submission" date="2019-04" db="EMBL/GenBank/DDBJ databases">
        <title>Microbes associate with the intestines of laboratory mice.</title>
        <authorList>
            <person name="Navarre W."/>
            <person name="Wong E."/>
            <person name="Huang K."/>
            <person name="Tropini C."/>
            <person name="Ng K."/>
            <person name="Yu B."/>
        </authorList>
    </citation>
    <scope>NUCLEOTIDE SEQUENCE</scope>
    <source>
        <strain evidence="1">NM01_1-7b</strain>
    </source>
</reference>
<protein>
    <submittedName>
        <fullName evidence="1">rRNA pseudouridine synthase</fullName>
    </submittedName>
</protein>
<sequence>MQIRLDKYLADMGVGTRSQVKQYIRKKQVLVNGSLPEGPNQKVELTDRVSFQGQEISWQKHEYFLFYKPAGCISAVRDNCHKTVLDYFPENRRKDLFPVGRLDIDTEGLLLITNDGALSHNLLAPKKHVPKTYVARVLGRVTEEDVQKFAQGMEIGEKNPTRPARLKILEWEGEASLVELTITEGKFHQVKRMFEAVEKKVLYLKRIAMGELKLDETLQPGEYRKLTEEELEKLRKGAA</sequence>
<dbReference type="EMBL" id="SRYA01000011">
    <property type="protein sequence ID" value="TGY96939.1"/>
    <property type="molecule type" value="Genomic_DNA"/>
</dbReference>
<name>A0AC61RY98_9FIRM</name>